<evidence type="ECO:0000256" key="1">
    <source>
        <dbReference type="ARBA" id="ARBA00022676"/>
    </source>
</evidence>
<evidence type="ECO:0000256" key="2">
    <source>
        <dbReference type="ARBA" id="ARBA00022679"/>
    </source>
</evidence>
<keyword evidence="1" id="KW-0328">Glycosyltransferase</keyword>
<keyword evidence="2 3" id="KW-0808">Transferase</keyword>
<protein>
    <submittedName>
        <fullName evidence="3">Glycosyltransferase family 9 protein</fullName>
    </submittedName>
</protein>
<dbReference type="InterPro" id="IPR051199">
    <property type="entry name" value="LPS_LOS_Heptosyltrfase"/>
</dbReference>
<name>A0A7T5R416_9BACT</name>
<dbReference type="Proteomes" id="UP000595362">
    <property type="component" value="Chromosome"/>
</dbReference>
<dbReference type="InterPro" id="IPR002201">
    <property type="entry name" value="Glyco_trans_9"/>
</dbReference>
<dbReference type="GO" id="GO:0009244">
    <property type="term" value="P:lipopolysaccharide core region biosynthetic process"/>
    <property type="evidence" value="ECO:0007669"/>
    <property type="project" value="TreeGrafter"/>
</dbReference>
<evidence type="ECO:0000313" key="3">
    <source>
        <dbReference type="EMBL" id="QQG37122.1"/>
    </source>
</evidence>
<accession>A0A7T5R416</accession>
<evidence type="ECO:0000313" key="4">
    <source>
        <dbReference type="Proteomes" id="UP000595362"/>
    </source>
</evidence>
<dbReference type="CDD" id="cd03789">
    <property type="entry name" value="GT9_LPS_heptosyltransferase"/>
    <property type="match status" value="1"/>
</dbReference>
<dbReference type="Gene3D" id="3.40.50.2000">
    <property type="entry name" value="Glycogen Phosphorylase B"/>
    <property type="match status" value="2"/>
</dbReference>
<organism evidence="3 4">
    <name type="scientific">Micavibrio aeruginosavorus</name>
    <dbReference type="NCBI Taxonomy" id="349221"/>
    <lineage>
        <taxon>Bacteria</taxon>
        <taxon>Pseudomonadati</taxon>
        <taxon>Bdellovibrionota</taxon>
        <taxon>Bdellovibrionia</taxon>
        <taxon>Bdellovibrionales</taxon>
        <taxon>Pseudobdellovibrionaceae</taxon>
        <taxon>Micavibrio</taxon>
    </lineage>
</organism>
<dbReference type="GO" id="GO:0005829">
    <property type="term" value="C:cytosol"/>
    <property type="evidence" value="ECO:0007669"/>
    <property type="project" value="TreeGrafter"/>
</dbReference>
<proteinExistence type="predicted"/>
<dbReference type="PANTHER" id="PTHR30160:SF7">
    <property type="entry name" value="ADP-HEPTOSE--LPS HEPTOSYLTRANSFERASE 2"/>
    <property type="match status" value="1"/>
</dbReference>
<dbReference type="SUPFAM" id="SSF53756">
    <property type="entry name" value="UDP-Glycosyltransferase/glycogen phosphorylase"/>
    <property type="match status" value="1"/>
</dbReference>
<dbReference type="PANTHER" id="PTHR30160">
    <property type="entry name" value="TETRAACYLDISACCHARIDE 4'-KINASE-RELATED"/>
    <property type="match status" value="1"/>
</dbReference>
<dbReference type="EMBL" id="CP066681">
    <property type="protein sequence ID" value="QQG37122.1"/>
    <property type="molecule type" value="Genomic_DNA"/>
</dbReference>
<gene>
    <name evidence="3" type="ORF">HYS17_04995</name>
</gene>
<reference evidence="3 4" key="1">
    <citation type="submission" date="2020-07" db="EMBL/GenBank/DDBJ databases">
        <title>Huge and variable diversity of episymbiotic CPR bacteria and DPANN archaea in groundwater ecosystems.</title>
        <authorList>
            <person name="He C.Y."/>
            <person name="Keren R."/>
            <person name="Whittaker M."/>
            <person name="Farag I.F."/>
            <person name="Doudna J."/>
            <person name="Cate J.H.D."/>
            <person name="Banfield J.F."/>
        </authorList>
    </citation>
    <scope>NUCLEOTIDE SEQUENCE [LARGE SCALE GENOMIC DNA]</scope>
    <source>
        <strain evidence="3">NC_groundwater_70_Ag_B-0.1um_54_66</strain>
    </source>
</reference>
<sequence length="321" mass="34925">MKVLFITSSRIGDAVLSTGLLRNLKDTYPGAHITVVCGPLAASLFAGVPGLERVIALKKQKHNKHWIELWREVWPIKWDIVVDLRNSAVSRLIRAKKRCIFDRRIDQNLHKVEQNAAVMALNHVPAPQLWPTKEQSEAAYQLIPPGGAVLGVGPTANWAGKTWPAERFIALISLLTGSDGILPGARVAVFAAPGEEDSAYQVLSSVPEALQIDIIAKTDPGTAAAALQRCALYVGNDSGLMHCAAAMGVPTFGLFGPSWPHLYRPWGAHTAYAATPKNYDELIDFPGYDSKTAGSLMTSLDVETVYNAIGDFWERHEPRAA</sequence>
<dbReference type="AlphaFoldDB" id="A0A7T5R416"/>
<dbReference type="GO" id="GO:0008713">
    <property type="term" value="F:ADP-heptose-lipopolysaccharide heptosyltransferase activity"/>
    <property type="evidence" value="ECO:0007669"/>
    <property type="project" value="TreeGrafter"/>
</dbReference>
<dbReference type="Pfam" id="PF01075">
    <property type="entry name" value="Glyco_transf_9"/>
    <property type="match status" value="1"/>
</dbReference>